<feature type="transmembrane region" description="Helical" evidence="11">
    <location>
        <begin position="510"/>
        <end position="528"/>
    </location>
</feature>
<evidence type="ECO:0000256" key="11">
    <source>
        <dbReference type="SAM" id="Phobius"/>
    </source>
</evidence>
<keyword evidence="7" id="KW-0833">Ubl conjugation pathway</keyword>
<feature type="region of interest" description="Disordered" evidence="10">
    <location>
        <begin position="102"/>
        <end position="174"/>
    </location>
</feature>
<sequence length="634" mass="72016">MRIGGILYLLFFLWLLSGDDGPRLDQLQKALSELHEEADAFANKTYATNMTYPLPETLLTELNKLFHSEDRDMRAHYYHNVTGSFKGSWSLDDAMNEKINQEMPMLPPIPPPKNETETEKPPQPTESSADLSNSNSTTPANTSTESTEENTNAKESSESGTDTEKTVDQIEDKKPKYKEDVEKFRGPFSFNKSGSFVFNINEFKATDQVNWVKGTWRLRHDDNEDYGISLTVQGVHFVHNGSFYMWGIPDDTHMPLKHILDIMPNNVTFDLAKAALKEQYQKRIHFVEEVIRGESRLEYPESGISETSNCHYQMYMQLGAIDPSVRYTALKDLEREMANPQGITTIKPPHLNSTLLIYSPNCRLTLGVKVAEGMKREKFYSKAVNYAAMAGLVAFIQHYLMVRQMEYTPTPSVSFFSFVLVAIFGMRYMLVIWRIQRPERRGRRNQAAAAAAAAASTTEGANSNGSDSTAQPRPADTMPGGLPLPVTATRPTTDDSDSPRSDMQTLYSRFYWMLIISLIVLYEIAISSTRVQNIMISVCAILVFSFWIPQIVRNVIRGSKRGLSMWFVLGMSFTRLVLPVYFYGCPSNLMGHETTRWIWGLVLWVGLQMSVLLLQDWLGPRFFVPKKVKGDPFY</sequence>
<comment type="catalytic activity">
    <reaction evidence="1">
        <text>S-ubiquitinyl-[E2 ubiquitin-conjugating enzyme]-L-cysteine + [acceptor protein]-L-lysine = [E2 ubiquitin-conjugating enzyme]-L-cysteine + N(6)-ubiquitinyl-[acceptor protein]-L-lysine.</text>
        <dbReference type="EC" id="2.3.2.27"/>
    </reaction>
</comment>
<keyword evidence="15" id="KW-1185">Reference proteome</keyword>
<keyword evidence="9 11" id="KW-0472">Membrane</keyword>
<dbReference type="EMBL" id="JAABOA010000466">
    <property type="protein sequence ID" value="KAF9584235.1"/>
    <property type="molecule type" value="Genomic_DNA"/>
</dbReference>
<evidence type="ECO:0000259" key="13">
    <source>
        <dbReference type="Pfam" id="PF11145"/>
    </source>
</evidence>
<feature type="compositionally biased region" description="Low complexity" evidence="10">
    <location>
        <begin position="132"/>
        <end position="150"/>
    </location>
</feature>
<evidence type="ECO:0000256" key="7">
    <source>
        <dbReference type="ARBA" id="ARBA00022786"/>
    </source>
</evidence>
<dbReference type="GO" id="GO:0061630">
    <property type="term" value="F:ubiquitin protein ligase activity"/>
    <property type="evidence" value="ECO:0007669"/>
    <property type="project" value="UniProtKB-EC"/>
</dbReference>
<feature type="transmembrane region" description="Helical" evidence="11">
    <location>
        <begin position="534"/>
        <end position="552"/>
    </location>
</feature>
<feature type="transmembrane region" description="Helical" evidence="11">
    <location>
        <begin position="383"/>
        <end position="401"/>
    </location>
</feature>
<keyword evidence="5" id="KW-0808">Transferase</keyword>
<keyword evidence="6 11" id="KW-0812">Transmembrane</keyword>
<dbReference type="Pfam" id="PF11145">
    <property type="entry name" value="DUF2921"/>
    <property type="match status" value="1"/>
</dbReference>
<evidence type="ECO:0000256" key="4">
    <source>
        <dbReference type="ARBA" id="ARBA00012483"/>
    </source>
</evidence>
<dbReference type="AlphaFoldDB" id="A0A9P6FYM0"/>
<evidence type="ECO:0000256" key="1">
    <source>
        <dbReference type="ARBA" id="ARBA00000900"/>
    </source>
</evidence>
<comment type="caution">
    <text evidence="14">The sequence shown here is derived from an EMBL/GenBank/DDBJ whole genome shotgun (WGS) entry which is preliminary data.</text>
</comment>
<feature type="domain" description="SWEET-like" evidence="13">
    <location>
        <begin position="494"/>
        <end position="627"/>
    </location>
</feature>
<proteinExistence type="predicted"/>
<evidence type="ECO:0000256" key="9">
    <source>
        <dbReference type="ARBA" id="ARBA00023136"/>
    </source>
</evidence>
<dbReference type="OrthoDB" id="9984778at2759"/>
<gene>
    <name evidence="14" type="ORF">BGW38_007139</name>
</gene>
<feature type="signal peptide" evidence="12">
    <location>
        <begin position="1"/>
        <end position="18"/>
    </location>
</feature>
<feature type="region of interest" description="Disordered" evidence="10">
    <location>
        <begin position="455"/>
        <end position="501"/>
    </location>
</feature>
<evidence type="ECO:0000256" key="6">
    <source>
        <dbReference type="ARBA" id="ARBA00022692"/>
    </source>
</evidence>
<dbReference type="GO" id="GO:0012505">
    <property type="term" value="C:endomembrane system"/>
    <property type="evidence" value="ECO:0007669"/>
    <property type="project" value="UniProtKB-SubCell"/>
</dbReference>
<evidence type="ECO:0000256" key="2">
    <source>
        <dbReference type="ARBA" id="ARBA00004127"/>
    </source>
</evidence>
<protein>
    <recommendedName>
        <fullName evidence="4">RING-type E3 ubiquitin transferase</fullName>
        <ecNumber evidence="4">2.3.2.27</ecNumber>
    </recommendedName>
</protein>
<feature type="compositionally biased region" description="Polar residues" evidence="10">
    <location>
        <begin position="456"/>
        <end position="471"/>
    </location>
</feature>
<feature type="compositionally biased region" description="Basic and acidic residues" evidence="10">
    <location>
        <begin position="151"/>
        <end position="174"/>
    </location>
</feature>
<accession>A0A9P6FYM0</accession>
<keyword evidence="12" id="KW-0732">Signal</keyword>
<dbReference type="EC" id="2.3.2.27" evidence="4"/>
<comment type="subcellular location">
    <subcellularLocation>
        <location evidence="2">Endomembrane system</location>
        <topology evidence="2">Multi-pass membrane protein</topology>
    </subcellularLocation>
</comment>
<feature type="transmembrane region" description="Helical" evidence="11">
    <location>
        <begin position="413"/>
        <end position="435"/>
    </location>
</feature>
<feature type="transmembrane region" description="Helical" evidence="11">
    <location>
        <begin position="596"/>
        <end position="614"/>
    </location>
</feature>
<dbReference type="Proteomes" id="UP000780801">
    <property type="component" value="Unassembled WGS sequence"/>
</dbReference>
<comment type="pathway">
    <text evidence="3">Protein modification; protein ubiquitination.</text>
</comment>
<evidence type="ECO:0000313" key="14">
    <source>
        <dbReference type="EMBL" id="KAF9584235.1"/>
    </source>
</evidence>
<name>A0A9P6FYM0_9FUNG</name>
<feature type="chain" id="PRO_5040318957" description="RING-type E3 ubiquitin transferase" evidence="12">
    <location>
        <begin position="19"/>
        <end position="634"/>
    </location>
</feature>
<evidence type="ECO:0000313" key="15">
    <source>
        <dbReference type="Proteomes" id="UP000780801"/>
    </source>
</evidence>
<reference evidence="14" key="1">
    <citation type="journal article" date="2020" name="Fungal Divers.">
        <title>Resolving the Mortierellaceae phylogeny through synthesis of multi-gene phylogenetics and phylogenomics.</title>
        <authorList>
            <person name="Vandepol N."/>
            <person name="Liber J."/>
            <person name="Desiro A."/>
            <person name="Na H."/>
            <person name="Kennedy M."/>
            <person name="Barry K."/>
            <person name="Grigoriev I.V."/>
            <person name="Miller A.N."/>
            <person name="O'Donnell K."/>
            <person name="Stajich J.E."/>
            <person name="Bonito G."/>
        </authorList>
    </citation>
    <scope>NUCLEOTIDE SEQUENCE</scope>
    <source>
        <strain evidence="14">KOD1015</strain>
    </source>
</reference>
<evidence type="ECO:0000256" key="10">
    <source>
        <dbReference type="SAM" id="MobiDB-lite"/>
    </source>
</evidence>
<evidence type="ECO:0000256" key="8">
    <source>
        <dbReference type="ARBA" id="ARBA00022989"/>
    </source>
</evidence>
<evidence type="ECO:0000256" key="5">
    <source>
        <dbReference type="ARBA" id="ARBA00022679"/>
    </source>
</evidence>
<dbReference type="InterPro" id="IPR021319">
    <property type="entry name" value="DUF2921"/>
</dbReference>
<evidence type="ECO:0000256" key="3">
    <source>
        <dbReference type="ARBA" id="ARBA00004906"/>
    </source>
</evidence>
<evidence type="ECO:0000256" key="12">
    <source>
        <dbReference type="SAM" id="SignalP"/>
    </source>
</evidence>
<feature type="transmembrane region" description="Helical" evidence="11">
    <location>
        <begin position="564"/>
        <end position="584"/>
    </location>
</feature>
<organism evidence="14 15">
    <name type="scientific">Lunasporangiospora selenospora</name>
    <dbReference type="NCBI Taxonomy" id="979761"/>
    <lineage>
        <taxon>Eukaryota</taxon>
        <taxon>Fungi</taxon>
        <taxon>Fungi incertae sedis</taxon>
        <taxon>Mucoromycota</taxon>
        <taxon>Mortierellomycotina</taxon>
        <taxon>Mortierellomycetes</taxon>
        <taxon>Mortierellales</taxon>
        <taxon>Mortierellaceae</taxon>
        <taxon>Lunasporangiospora</taxon>
    </lineage>
</organism>
<keyword evidence="8 11" id="KW-1133">Transmembrane helix</keyword>